<name>A0ABD0LEK7_9CAEN</name>
<dbReference type="Gene3D" id="1.10.10.60">
    <property type="entry name" value="Homeodomain-like"/>
    <property type="match status" value="1"/>
</dbReference>
<protein>
    <recommendedName>
        <fullName evidence="2">Myb/SANT-like DNA-binding domain-containing protein</fullName>
    </recommendedName>
</protein>
<sequence>MAATTIVGVSFVDNSYFNVRISEREWARLESDVHGNWAIQGLVGELVSRAGLSLPSADIKSLTKGGIPDEGRVILNKLARPPPLDTAAAQCAHNNDCEGSQESQTSSSSMSWSHRAVLLLLEKYREYKWMLLDPRMKKMECFKKISTEMRAMGHQFSPDQCWKKFDNMKSRHKIIRDRNGKTGRGRSSWVYFDLMEDLMSGDPSVQPPVRISSLGGTSTSVDLEDSPVEIAPCPTSASTPTCGSSLADSETPQRIPETPRGIRKRRRRAEAPAWFKEYEQQQGRLMNRLADAMVERNDILKKMVEKM</sequence>
<dbReference type="Pfam" id="PF13837">
    <property type="entry name" value="Myb_DNA-bind_4"/>
    <property type="match status" value="1"/>
</dbReference>
<dbReference type="PANTHER" id="PTHR47595:SF1">
    <property type="entry name" value="MYB_SANT-LIKE DNA-BINDING DOMAIN-CONTAINING PROTEIN"/>
    <property type="match status" value="1"/>
</dbReference>
<dbReference type="AlphaFoldDB" id="A0ABD0LEK7"/>
<dbReference type="EMBL" id="JACVVK020000056">
    <property type="protein sequence ID" value="KAK7497643.1"/>
    <property type="molecule type" value="Genomic_DNA"/>
</dbReference>
<organism evidence="3 4">
    <name type="scientific">Batillaria attramentaria</name>
    <dbReference type="NCBI Taxonomy" id="370345"/>
    <lineage>
        <taxon>Eukaryota</taxon>
        <taxon>Metazoa</taxon>
        <taxon>Spiralia</taxon>
        <taxon>Lophotrochozoa</taxon>
        <taxon>Mollusca</taxon>
        <taxon>Gastropoda</taxon>
        <taxon>Caenogastropoda</taxon>
        <taxon>Sorbeoconcha</taxon>
        <taxon>Cerithioidea</taxon>
        <taxon>Batillariidae</taxon>
        <taxon>Batillaria</taxon>
    </lineage>
</organism>
<dbReference type="PANTHER" id="PTHR47595">
    <property type="entry name" value="HEAT SHOCK 70 KDA PROTEIN 14"/>
    <property type="match status" value="1"/>
</dbReference>
<keyword evidence="4" id="KW-1185">Reference proteome</keyword>
<gene>
    <name evidence="3" type="ORF">BaRGS_00011038</name>
</gene>
<feature type="region of interest" description="Disordered" evidence="1">
    <location>
        <begin position="234"/>
        <end position="268"/>
    </location>
</feature>
<evidence type="ECO:0000313" key="4">
    <source>
        <dbReference type="Proteomes" id="UP001519460"/>
    </source>
</evidence>
<proteinExistence type="predicted"/>
<reference evidence="3 4" key="1">
    <citation type="journal article" date="2023" name="Sci. Data">
        <title>Genome assembly of the Korean intertidal mud-creeper Batillaria attramentaria.</title>
        <authorList>
            <person name="Patra A.K."/>
            <person name="Ho P.T."/>
            <person name="Jun S."/>
            <person name="Lee S.J."/>
            <person name="Kim Y."/>
            <person name="Won Y.J."/>
        </authorList>
    </citation>
    <scope>NUCLEOTIDE SEQUENCE [LARGE SCALE GENOMIC DNA]</scope>
    <source>
        <strain evidence="3">Wonlab-2016</strain>
    </source>
</reference>
<comment type="caution">
    <text evidence="3">The sequence shown here is derived from an EMBL/GenBank/DDBJ whole genome shotgun (WGS) entry which is preliminary data.</text>
</comment>
<evidence type="ECO:0000313" key="3">
    <source>
        <dbReference type="EMBL" id="KAK7497643.1"/>
    </source>
</evidence>
<accession>A0ABD0LEK7</accession>
<dbReference type="Proteomes" id="UP001519460">
    <property type="component" value="Unassembled WGS sequence"/>
</dbReference>
<feature type="compositionally biased region" description="Polar residues" evidence="1">
    <location>
        <begin position="235"/>
        <end position="252"/>
    </location>
</feature>
<dbReference type="InterPro" id="IPR044822">
    <property type="entry name" value="Myb_DNA-bind_4"/>
</dbReference>
<feature type="domain" description="Myb/SANT-like DNA-binding" evidence="2">
    <location>
        <begin position="110"/>
        <end position="198"/>
    </location>
</feature>
<evidence type="ECO:0000259" key="2">
    <source>
        <dbReference type="Pfam" id="PF13837"/>
    </source>
</evidence>
<evidence type="ECO:0000256" key="1">
    <source>
        <dbReference type="SAM" id="MobiDB-lite"/>
    </source>
</evidence>